<feature type="compositionally biased region" description="Basic and acidic residues" evidence="1">
    <location>
        <begin position="420"/>
        <end position="440"/>
    </location>
</feature>
<comment type="caution">
    <text evidence="2">The sequence shown here is derived from an EMBL/GenBank/DDBJ whole genome shotgun (WGS) entry which is preliminary data.</text>
</comment>
<name>A0A0F9Q4B7_9ZZZZ</name>
<feature type="compositionally biased region" description="Basic and acidic residues" evidence="1">
    <location>
        <begin position="399"/>
        <end position="413"/>
    </location>
</feature>
<feature type="compositionally biased region" description="Polar residues" evidence="1">
    <location>
        <begin position="441"/>
        <end position="451"/>
    </location>
</feature>
<feature type="region of interest" description="Disordered" evidence="1">
    <location>
        <begin position="399"/>
        <end position="451"/>
    </location>
</feature>
<evidence type="ECO:0000313" key="2">
    <source>
        <dbReference type="EMBL" id="KKN37324.1"/>
    </source>
</evidence>
<dbReference type="EMBL" id="LAZR01001902">
    <property type="protein sequence ID" value="KKN37324.1"/>
    <property type="molecule type" value="Genomic_DNA"/>
</dbReference>
<gene>
    <name evidence="2" type="ORF">LCGC14_0764670</name>
</gene>
<protein>
    <submittedName>
        <fullName evidence="2">Uncharacterized protein</fullName>
    </submittedName>
</protein>
<organism evidence="2">
    <name type="scientific">marine sediment metagenome</name>
    <dbReference type="NCBI Taxonomy" id="412755"/>
    <lineage>
        <taxon>unclassified sequences</taxon>
        <taxon>metagenomes</taxon>
        <taxon>ecological metagenomes</taxon>
    </lineage>
</organism>
<dbReference type="AlphaFoldDB" id="A0A0F9Q4B7"/>
<accession>A0A0F9Q4B7</accession>
<proteinExistence type="predicted"/>
<sequence>MPKPEVTKKTITVRVRAPKLFIHKTFKTISISERRGIQAVIDRLMTEPEGAAKTQSFVFDKKKWTVSAAIKWSVEHKKMTDILLGNDKEVIDFSGKEEIKTMKKVKKIINCVIKNFDVEKRTFDAIASTEVVDRDGDILRTSGWKLKNYKKNNIGLWQHNTSLPPIFKTIKIEKSDKQLTFTPQFAPKEVYPFADQVFELYRLGFLKAFSVRFDPDRWEVIEPPENMERGHRVRFGRDFKSMDLLEISAVNVPSNVEALASKEYQNFILKSNELNNLDMIEDPQIKTSLLGTSKTIKDVKTNTDNDSTNENEIDCQVCSETFTYRKDLEEKEGSMKCPHCQTLVDNKGEEVKQDPPEDDTEKQGAEFSAKNKKFLKTLADQLGGAAKTLSAFITQMDEKRSADDMIDGVKNDIDNDTDLNGEKEEKEKQENLEELERITAENETTLSSLNK</sequence>
<reference evidence="2" key="1">
    <citation type="journal article" date="2015" name="Nature">
        <title>Complex archaea that bridge the gap between prokaryotes and eukaryotes.</title>
        <authorList>
            <person name="Spang A."/>
            <person name="Saw J.H."/>
            <person name="Jorgensen S.L."/>
            <person name="Zaremba-Niedzwiedzka K."/>
            <person name="Martijn J."/>
            <person name="Lind A.E."/>
            <person name="van Eijk R."/>
            <person name="Schleper C."/>
            <person name="Guy L."/>
            <person name="Ettema T.J."/>
        </authorList>
    </citation>
    <scope>NUCLEOTIDE SEQUENCE</scope>
</reference>
<evidence type="ECO:0000256" key="1">
    <source>
        <dbReference type="SAM" id="MobiDB-lite"/>
    </source>
</evidence>